<feature type="transmembrane region" description="Helical" evidence="1">
    <location>
        <begin position="18"/>
        <end position="35"/>
    </location>
</feature>
<dbReference type="KEGG" id="ccs:CCNA_01435"/>
<gene>
    <name evidence="2" type="ordered locus">CCNA_01435</name>
</gene>
<dbReference type="OrthoDB" id="7510023at2"/>
<evidence type="ECO:0000313" key="3">
    <source>
        <dbReference type="Proteomes" id="UP000001364"/>
    </source>
</evidence>
<dbReference type="EMBL" id="CP001340">
    <property type="protein sequence ID" value="ACL94900.2"/>
    <property type="molecule type" value="Genomic_DNA"/>
</dbReference>
<dbReference type="Pfam" id="PF11003">
    <property type="entry name" value="DUF2842"/>
    <property type="match status" value="1"/>
</dbReference>
<dbReference type="RefSeq" id="WP_024265706.1">
    <property type="nucleotide sequence ID" value="NC_011916.1"/>
</dbReference>
<accession>A0A0H3C9C9</accession>
<dbReference type="RefSeq" id="YP_002516808.2">
    <property type="nucleotide sequence ID" value="NC_011916.1"/>
</dbReference>
<evidence type="ECO:0008006" key="4">
    <source>
        <dbReference type="Google" id="ProtNLM"/>
    </source>
</evidence>
<evidence type="ECO:0000256" key="1">
    <source>
        <dbReference type="SAM" id="Phobius"/>
    </source>
</evidence>
<dbReference type="InterPro" id="IPR021265">
    <property type="entry name" value="DUF2842"/>
</dbReference>
<dbReference type="PhylomeDB" id="A0A0H3C9C9"/>
<organism evidence="2 3">
    <name type="scientific">Caulobacter vibrioides (strain NA1000 / CB15N)</name>
    <name type="common">Caulobacter crescentus</name>
    <dbReference type="NCBI Taxonomy" id="565050"/>
    <lineage>
        <taxon>Bacteria</taxon>
        <taxon>Pseudomonadati</taxon>
        <taxon>Pseudomonadota</taxon>
        <taxon>Alphaproteobacteria</taxon>
        <taxon>Caulobacterales</taxon>
        <taxon>Caulobacteraceae</taxon>
        <taxon>Caulobacter</taxon>
    </lineage>
</organism>
<name>A0A0H3C9C9_CAUVN</name>
<proteinExistence type="predicted"/>
<sequence>MNEPSSPPRLIPARLRKLIGSIGVMVILFAWIWVFTSLYDHLPQNRFVHLVYFVALGMGWILPAIPLISWMGKADKPLDTGVR</sequence>
<keyword evidence="1" id="KW-1133">Transmembrane helix</keyword>
<evidence type="ECO:0000313" key="2">
    <source>
        <dbReference type="EMBL" id="ACL94900.2"/>
    </source>
</evidence>
<protein>
    <recommendedName>
        <fullName evidence="4">DUF2842 domain-containing protein</fullName>
    </recommendedName>
</protein>
<dbReference type="Proteomes" id="UP000001364">
    <property type="component" value="Chromosome"/>
</dbReference>
<keyword evidence="1" id="KW-0812">Transmembrane</keyword>
<dbReference type="PATRIC" id="fig|565050.3.peg.1420"/>
<feature type="transmembrane region" description="Helical" evidence="1">
    <location>
        <begin position="47"/>
        <end position="68"/>
    </location>
</feature>
<reference evidence="2 3" key="1">
    <citation type="journal article" date="2010" name="J. Bacteriol.">
        <title>The genetic basis of laboratory adaptation in Caulobacter crescentus.</title>
        <authorList>
            <person name="Marks M.E."/>
            <person name="Castro-Rojas C.M."/>
            <person name="Teiling C."/>
            <person name="Du L."/>
            <person name="Kapatral V."/>
            <person name="Walunas T.L."/>
            <person name="Crosson S."/>
        </authorList>
    </citation>
    <scope>NUCLEOTIDE SEQUENCE [LARGE SCALE GENOMIC DNA]</scope>
    <source>
        <strain evidence="3">NA1000 / CB15N</strain>
    </source>
</reference>
<keyword evidence="1" id="KW-0472">Membrane</keyword>
<dbReference type="AlphaFoldDB" id="A0A0H3C9C9"/>
<dbReference type="GeneID" id="7330165"/>
<keyword evidence="3" id="KW-1185">Reference proteome</keyword>
<dbReference type="HOGENOM" id="CLU_179280_1_0_5"/>